<proteinExistence type="predicted"/>
<dbReference type="Proteomes" id="UP000198211">
    <property type="component" value="Unassembled WGS sequence"/>
</dbReference>
<reference evidence="2" key="1">
    <citation type="submission" date="2017-03" db="EMBL/GenBank/DDBJ databases">
        <title>Phytopthora megakarya and P. palmivora, two closely related causual agents of cacao black pod achieved similar genome size and gene model numbers by different mechanisms.</title>
        <authorList>
            <person name="Ali S."/>
            <person name="Shao J."/>
            <person name="Larry D.J."/>
            <person name="Kronmiller B."/>
            <person name="Shen D."/>
            <person name="Strem M.D."/>
            <person name="Melnick R.L."/>
            <person name="Guiltinan M.J."/>
            <person name="Tyler B.M."/>
            <person name="Meinhardt L.W."/>
            <person name="Bailey B.A."/>
        </authorList>
    </citation>
    <scope>NUCLEOTIDE SEQUENCE [LARGE SCALE GENOMIC DNA]</scope>
    <source>
        <strain evidence="2">zdho120</strain>
    </source>
</reference>
<dbReference type="EMBL" id="NBNE01016784">
    <property type="protein sequence ID" value="OWY93054.1"/>
    <property type="molecule type" value="Genomic_DNA"/>
</dbReference>
<comment type="caution">
    <text evidence="1">The sequence shown here is derived from an EMBL/GenBank/DDBJ whole genome shotgun (WGS) entry which is preliminary data.</text>
</comment>
<name>A0A225UIW2_9STRA</name>
<protein>
    <submittedName>
        <fullName evidence="1">Uncharacterized protein</fullName>
    </submittedName>
</protein>
<evidence type="ECO:0000313" key="1">
    <source>
        <dbReference type="EMBL" id="OWY93054.1"/>
    </source>
</evidence>
<accession>A0A225UIW2</accession>
<feature type="non-terminal residue" evidence="1">
    <location>
        <position position="1"/>
    </location>
</feature>
<organism evidence="1 2">
    <name type="scientific">Phytophthora megakarya</name>
    <dbReference type="NCBI Taxonomy" id="4795"/>
    <lineage>
        <taxon>Eukaryota</taxon>
        <taxon>Sar</taxon>
        <taxon>Stramenopiles</taxon>
        <taxon>Oomycota</taxon>
        <taxon>Peronosporomycetes</taxon>
        <taxon>Peronosporales</taxon>
        <taxon>Peronosporaceae</taxon>
        <taxon>Phytophthora</taxon>
    </lineage>
</organism>
<sequence length="206" mass="23543">EEEKQAASPERLATVLVNALREASITKPRLQAWLDLAQELFTKICPQTTVKRAALSPVAQRLPRLKKVVVQQQEWRVWKGTVEEACHQMYRTRQSLEYILSKHLGKRAIREAMNNAPVLTQWAAKVTGRADSSIPAETPSYELFRFKLDLYTGDETRNLKQICERTYGKHVVAAYRKCTEDEWEIVKGIVKGNILCCQLPQFSIGS</sequence>
<dbReference type="AlphaFoldDB" id="A0A225UIW2"/>
<dbReference type="OrthoDB" id="127600at2759"/>
<keyword evidence="2" id="KW-1185">Reference proteome</keyword>
<gene>
    <name evidence="1" type="ORF">PHMEG_00037688</name>
</gene>
<evidence type="ECO:0000313" key="2">
    <source>
        <dbReference type="Proteomes" id="UP000198211"/>
    </source>
</evidence>